<dbReference type="RefSeq" id="WP_378127929.1">
    <property type="nucleotide sequence ID" value="NZ_JBHSED010000071.1"/>
</dbReference>
<evidence type="ECO:0000256" key="2">
    <source>
        <dbReference type="ARBA" id="ARBA00006679"/>
    </source>
</evidence>
<feature type="transmembrane region" description="Helical" evidence="7">
    <location>
        <begin position="38"/>
        <end position="66"/>
    </location>
</feature>
<evidence type="ECO:0000256" key="7">
    <source>
        <dbReference type="SAM" id="Phobius"/>
    </source>
</evidence>
<evidence type="ECO:0000256" key="4">
    <source>
        <dbReference type="ARBA" id="ARBA00022692"/>
    </source>
</evidence>
<evidence type="ECO:0000256" key="1">
    <source>
        <dbReference type="ARBA" id="ARBA00004651"/>
    </source>
</evidence>
<keyword evidence="3" id="KW-1003">Cell membrane</keyword>
<feature type="transmembrane region" description="Helical" evidence="7">
    <location>
        <begin position="6"/>
        <end position="26"/>
    </location>
</feature>
<evidence type="ECO:0000256" key="5">
    <source>
        <dbReference type="ARBA" id="ARBA00022989"/>
    </source>
</evidence>
<evidence type="ECO:0000313" key="8">
    <source>
        <dbReference type="EMBL" id="MFC4307163.1"/>
    </source>
</evidence>
<reference evidence="9" key="1">
    <citation type="journal article" date="2019" name="Int. J. Syst. Evol. Microbiol.">
        <title>The Global Catalogue of Microorganisms (GCM) 10K type strain sequencing project: providing services to taxonomists for standard genome sequencing and annotation.</title>
        <authorList>
            <consortium name="The Broad Institute Genomics Platform"/>
            <consortium name="The Broad Institute Genome Sequencing Center for Infectious Disease"/>
            <person name="Wu L."/>
            <person name="Ma J."/>
        </authorList>
    </citation>
    <scope>NUCLEOTIDE SEQUENCE [LARGE SCALE GENOMIC DNA]</scope>
    <source>
        <strain evidence="9">CGMCC 4.1641</strain>
    </source>
</reference>
<evidence type="ECO:0000256" key="6">
    <source>
        <dbReference type="ARBA" id="ARBA00023136"/>
    </source>
</evidence>
<accession>A0ABV8SKL2</accession>
<evidence type="ECO:0000256" key="3">
    <source>
        <dbReference type="ARBA" id="ARBA00022475"/>
    </source>
</evidence>
<dbReference type="InterPro" id="IPR032808">
    <property type="entry name" value="DoxX"/>
</dbReference>
<protein>
    <submittedName>
        <fullName evidence="8">DoxX family protein</fullName>
    </submittedName>
</protein>
<name>A0ABV8SKL2_9BACL</name>
<feature type="transmembrane region" description="Helical" evidence="7">
    <location>
        <begin position="72"/>
        <end position="88"/>
    </location>
</feature>
<organism evidence="8 9">
    <name type="scientific">Cohnella boryungensis</name>
    <dbReference type="NCBI Taxonomy" id="768479"/>
    <lineage>
        <taxon>Bacteria</taxon>
        <taxon>Bacillati</taxon>
        <taxon>Bacillota</taxon>
        <taxon>Bacilli</taxon>
        <taxon>Bacillales</taxon>
        <taxon>Paenibacillaceae</taxon>
        <taxon>Cohnella</taxon>
    </lineage>
</organism>
<keyword evidence="9" id="KW-1185">Reference proteome</keyword>
<keyword evidence="5 7" id="KW-1133">Transmembrane helix</keyword>
<dbReference type="InterPro" id="IPR051907">
    <property type="entry name" value="DoxX-like_oxidoreductase"/>
</dbReference>
<dbReference type="EMBL" id="JBHSED010000071">
    <property type="protein sequence ID" value="MFC4307163.1"/>
    <property type="molecule type" value="Genomic_DNA"/>
</dbReference>
<feature type="transmembrane region" description="Helical" evidence="7">
    <location>
        <begin position="100"/>
        <end position="119"/>
    </location>
</feature>
<evidence type="ECO:0000313" key="9">
    <source>
        <dbReference type="Proteomes" id="UP001595755"/>
    </source>
</evidence>
<comment type="caution">
    <text evidence="8">The sequence shown here is derived from an EMBL/GenBank/DDBJ whole genome shotgun (WGS) entry which is preliminary data.</text>
</comment>
<keyword evidence="4 7" id="KW-0812">Transmembrane</keyword>
<gene>
    <name evidence="8" type="ORF">ACFO1S_27430</name>
</gene>
<dbReference type="Proteomes" id="UP001595755">
    <property type="component" value="Unassembled WGS sequence"/>
</dbReference>
<proteinExistence type="inferred from homology"/>
<comment type="subcellular location">
    <subcellularLocation>
        <location evidence="1">Cell membrane</location>
        <topology evidence="1">Multi-pass membrane protein</topology>
    </subcellularLocation>
</comment>
<keyword evidence="6 7" id="KW-0472">Membrane</keyword>
<dbReference type="Pfam" id="PF07681">
    <property type="entry name" value="DoxX"/>
    <property type="match status" value="1"/>
</dbReference>
<dbReference type="PANTHER" id="PTHR33452">
    <property type="entry name" value="OXIDOREDUCTASE CATD-RELATED"/>
    <property type="match status" value="1"/>
</dbReference>
<dbReference type="PANTHER" id="PTHR33452:SF1">
    <property type="entry name" value="INNER MEMBRANE PROTEIN YPHA-RELATED"/>
    <property type="match status" value="1"/>
</dbReference>
<comment type="similarity">
    <text evidence="2">Belongs to the DoxX family.</text>
</comment>
<sequence>MALNRLGVSIFAVRIVVGIIFFVHGMDKFLNGMTNTSLFFEGFGIAGFLAYVISTLEVVGGAALILGLETRVFAGLFLIEMVVAIVKVKAGAGLMNGYELDLVIAACCILLAVNGSRWLSLDAVFHKKHRDAEAG</sequence>